<comment type="similarity">
    <text evidence="4">Belongs to the cytochrome P450 family.</text>
</comment>
<keyword evidence="15" id="KW-1185">Reference proteome</keyword>
<keyword evidence="10 13" id="KW-0408">Iron</keyword>
<dbReference type="Proteomes" id="UP000298030">
    <property type="component" value="Unassembled WGS sequence"/>
</dbReference>
<feature type="binding site" description="axial binding residue" evidence="13">
    <location>
        <position position="489"/>
    </location>
    <ligand>
        <name>heme</name>
        <dbReference type="ChEBI" id="CHEBI:30413"/>
    </ligand>
    <ligandPart>
        <name>Fe</name>
        <dbReference type="ChEBI" id="CHEBI:18248"/>
    </ligandPart>
</feature>
<dbReference type="OrthoDB" id="1470350at2759"/>
<keyword evidence="9" id="KW-0560">Oxidoreductase</keyword>
<dbReference type="InterPro" id="IPR001128">
    <property type="entry name" value="Cyt_P450"/>
</dbReference>
<reference evidence="14 15" key="1">
    <citation type="journal article" date="2019" name="Nat. Ecol. Evol.">
        <title>Megaphylogeny resolves global patterns of mushroom evolution.</title>
        <authorList>
            <person name="Varga T."/>
            <person name="Krizsan K."/>
            <person name="Foldi C."/>
            <person name="Dima B."/>
            <person name="Sanchez-Garcia M."/>
            <person name="Sanchez-Ramirez S."/>
            <person name="Szollosi G.J."/>
            <person name="Szarkandi J.G."/>
            <person name="Papp V."/>
            <person name="Albert L."/>
            <person name="Andreopoulos W."/>
            <person name="Angelini C."/>
            <person name="Antonin V."/>
            <person name="Barry K.W."/>
            <person name="Bougher N.L."/>
            <person name="Buchanan P."/>
            <person name="Buyck B."/>
            <person name="Bense V."/>
            <person name="Catcheside P."/>
            <person name="Chovatia M."/>
            <person name="Cooper J."/>
            <person name="Damon W."/>
            <person name="Desjardin D."/>
            <person name="Finy P."/>
            <person name="Geml J."/>
            <person name="Haridas S."/>
            <person name="Hughes K."/>
            <person name="Justo A."/>
            <person name="Karasinski D."/>
            <person name="Kautmanova I."/>
            <person name="Kiss B."/>
            <person name="Kocsube S."/>
            <person name="Kotiranta H."/>
            <person name="LaButti K.M."/>
            <person name="Lechner B.E."/>
            <person name="Liimatainen K."/>
            <person name="Lipzen A."/>
            <person name="Lukacs Z."/>
            <person name="Mihaltcheva S."/>
            <person name="Morgado L.N."/>
            <person name="Niskanen T."/>
            <person name="Noordeloos M.E."/>
            <person name="Ohm R.A."/>
            <person name="Ortiz-Santana B."/>
            <person name="Ovrebo C."/>
            <person name="Racz N."/>
            <person name="Riley R."/>
            <person name="Savchenko A."/>
            <person name="Shiryaev A."/>
            <person name="Soop K."/>
            <person name="Spirin V."/>
            <person name="Szebenyi C."/>
            <person name="Tomsovsky M."/>
            <person name="Tulloss R.E."/>
            <person name="Uehling J."/>
            <person name="Grigoriev I.V."/>
            <person name="Vagvolgyi C."/>
            <person name="Papp T."/>
            <person name="Martin F.M."/>
            <person name="Miettinen O."/>
            <person name="Hibbett D.S."/>
            <person name="Nagy L.G."/>
        </authorList>
    </citation>
    <scope>NUCLEOTIDE SEQUENCE [LARGE SCALE GENOMIC DNA]</scope>
    <source>
        <strain evidence="14 15">FP101781</strain>
    </source>
</reference>
<dbReference type="AlphaFoldDB" id="A0A4Y7TII3"/>
<name>A0A4Y7TII3_COPMI</name>
<accession>A0A4Y7TII3</accession>
<dbReference type="SUPFAM" id="SSF48264">
    <property type="entry name" value="Cytochrome P450"/>
    <property type="match status" value="1"/>
</dbReference>
<dbReference type="GO" id="GO:0020037">
    <property type="term" value="F:heme binding"/>
    <property type="evidence" value="ECO:0007669"/>
    <property type="project" value="InterPro"/>
</dbReference>
<dbReference type="InterPro" id="IPR036396">
    <property type="entry name" value="Cyt_P450_sf"/>
</dbReference>
<dbReference type="EMBL" id="QPFP01000012">
    <property type="protein sequence ID" value="TEB33362.1"/>
    <property type="molecule type" value="Genomic_DNA"/>
</dbReference>
<evidence type="ECO:0000256" key="3">
    <source>
        <dbReference type="ARBA" id="ARBA00004721"/>
    </source>
</evidence>
<evidence type="ECO:0000256" key="4">
    <source>
        <dbReference type="ARBA" id="ARBA00010617"/>
    </source>
</evidence>
<dbReference type="GO" id="GO:0005506">
    <property type="term" value="F:iron ion binding"/>
    <property type="evidence" value="ECO:0007669"/>
    <property type="project" value="InterPro"/>
</dbReference>
<organism evidence="14 15">
    <name type="scientific">Coprinellus micaceus</name>
    <name type="common">Glistening ink-cap mushroom</name>
    <name type="synonym">Coprinus micaceus</name>
    <dbReference type="NCBI Taxonomy" id="71717"/>
    <lineage>
        <taxon>Eukaryota</taxon>
        <taxon>Fungi</taxon>
        <taxon>Dikarya</taxon>
        <taxon>Basidiomycota</taxon>
        <taxon>Agaricomycotina</taxon>
        <taxon>Agaricomycetes</taxon>
        <taxon>Agaricomycetidae</taxon>
        <taxon>Agaricales</taxon>
        <taxon>Agaricineae</taxon>
        <taxon>Psathyrellaceae</taxon>
        <taxon>Coprinellus</taxon>
    </lineage>
</organism>
<evidence type="ECO:0000256" key="10">
    <source>
        <dbReference type="ARBA" id="ARBA00023004"/>
    </source>
</evidence>
<evidence type="ECO:0000256" key="2">
    <source>
        <dbReference type="ARBA" id="ARBA00004370"/>
    </source>
</evidence>
<dbReference type="Gene3D" id="1.10.630.10">
    <property type="entry name" value="Cytochrome P450"/>
    <property type="match status" value="1"/>
</dbReference>
<dbReference type="PRINTS" id="PR00385">
    <property type="entry name" value="P450"/>
</dbReference>
<evidence type="ECO:0000256" key="8">
    <source>
        <dbReference type="ARBA" id="ARBA00022989"/>
    </source>
</evidence>
<dbReference type="GO" id="GO:0004497">
    <property type="term" value="F:monooxygenase activity"/>
    <property type="evidence" value="ECO:0007669"/>
    <property type="project" value="UniProtKB-KW"/>
</dbReference>
<dbReference type="InterPro" id="IPR050121">
    <property type="entry name" value="Cytochrome_P450_monoxygenase"/>
</dbReference>
<keyword evidence="8" id="KW-1133">Transmembrane helix</keyword>
<evidence type="ECO:0000256" key="12">
    <source>
        <dbReference type="ARBA" id="ARBA00023136"/>
    </source>
</evidence>
<comment type="subcellular location">
    <subcellularLocation>
        <location evidence="2">Membrane</location>
    </subcellularLocation>
</comment>
<evidence type="ECO:0000256" key="9">
    <source>
        <dbReference type="ARBA" id="ARBA00023002"/>
    </source>
</evidence>
<keyword evidence="12" id="KW-0472">Membrane</keyword>
<evidence type="ECO:0000313" key="14">
    <source>
        <dbReference type="EMBL" id="TEB33362.1"/>
    </source>
</evidence>
<evidence type="ECO:0000256" key="11">
    <source>
        <dbReference type="ARBA" id="ARBA00023033"/>
    </source>
</evidence>
<evidence type="ECO:0000256" key="6">
    <source>
        <dbReference type="ARBA" id="ARBA00022692"/>
    </source>
</evidence>
<protein>
    <submittedName>
        <fullName evidence="14">Cytochrome P450</fullName>
    </submittedName>
</protein>
<evidence type="ECO:0000256" key="7">
    <source>
        <dbReference type="ARBA" id="ARBA00022723"/>
    </source>
</evidence>
<gene>
    <name evidence="14" type="ORF">FA13DRAFT_148426</name>
</gene>
<dbReference type="PANTHER" id="PTHR24305">
    <property type="entry name" value="CYTOCHROME P450"/>
    <property type="match status" value="1"/>
</dbReference>
<dbReference type="InterPro" id="IPR002401">
    <property type="entry name" value="Cyt_P450_E_grp-I"/>
</dbReference>
<evidence type="ECO:0000256" key="5">
    <source>
        <dbReference type="ARBA" id="ARBA00022617"/>
    </source>
</evidence>
<keyword evidence="5 13" id="KW-0349">Heme</keyword>
<dbReference type="GO" id="GO:0016020">
    <property type="term" value="C:membrane"/>
    <property type="evidence" value="ECO:0007669"/>
    <property type="project" value="UniProtKB-SubCell"/>
</dbReference>
<evidence type="ECO:0000256" key="1">
    <source>
        <dbReference type="ARBA" id="ARBA00001971"/>
    </source>
</evidence>
<keyword evidence="6" id="KW-0812">Transmembrane</keyword>
<dbReference type="STRING" id="71717.A0A4Y7TII3"/>
<dbReference type="PANTHER" id="PTHR24305:SF166">
    <property type="entry name" value="CYTOCHROME P450 12A4, MITOCHONDRIAL-RELATED"/>
    <property type="match status" value="1"/>
</dbReference>
<evidence type="ECO:0000313" key="15">
    <source>
        <dbReference type="Proteomes" id="UP000298030"/>
    </source>
</evidence>
<dbReference type="Pfam" id="PF00067">
    <property type="entry name" value="p450"/>
    <property type="match status" value="1"/>
</dbReference>
<dbReference type="CDD" id="cd11069">
    <property type="entry name" value="CYP_FUM15-like"/>
    <property type="match status" value="1"/>
</dbReference>
<comment type="caution">
    <text evidence="14">The sequence shown here is derived from an EMBL/GenBank/DDBJ whole genome shotgun (WGS) entry which is preliminary data.</text>
</comment>
<sequence>MPALTPQETFGALLATWVAWRVLRGFLVKDPLAIVPGPPPKSMFVGNLQEVFDTMGWDYRDKLVQQYGKVFSFNGIMGKKMLWVHDSKALYHMLLKEQDIFEEGEDFLRTNMRVFGEGLLSTLGEQHRKQRKMLNPVFSAAHLRDMTPTFYSVVHKLEKSIGRQIDQGQAEIDVLPWMSRTALELIGQSGFGRSFDSLEPDAEEHPYAASLKRLGGTLQDKPLFFARLFVYRWVHNIVPLRLQRAIVDALPWKKLHELRDLVDLMHQTSLGIFDDAKRGLRKGEGSSETKADGRKDIISALIEANMNASEEDRLTDAELIGQVSTIMFAAMDTTSNGLCRTLLLLSENPEVQRRLREEVTEAYANSDGDLDYEVVSTLPFLDAVCRESLRLHTPVPMLPRQARMDAVLPLGTPITTTDGKQVNELFIPRTTVLVMSLHHCNRDPDIWGPDASEWKPERWLSTLPQSVTEARVPGVYSNLMTFLGGKRSCIGFKFSQLEMKIVLSLLIRQFEFSPTGKKLAWLSNGVAQPTVHDPTLPEDGRNITQLPLNIKRVAA</sequence>
<keyword evidence="7 13" id="KW-0479">Metal-binding</keyword>
<keyword evidence="11" id="KW-0503">Monooxygenase</keyword>
<dbReference type="GO" id="GO:0016705">
    <property type="term" value="F:oxidoreductase activity, acting on paired donors, with incorporation or reduction of molecular oxygen"/>
    <property type="evidence" value="ECO:0007669"/>
    <property type="project" value="InterPro"/>
</dbReference>
<evidence type="ECO:0000256" key="13">
    <source>
        <dbReference type="PIRSR" id="PIRSR602401-1"/>
    </source>
</evidence>
<comment type="cofactor">
    <cofactor evidence="1 13">
        <name>heme</name>
        <dbReference type="ChEBI" id="CHEBI:30413"/>
    </cofactor>
</comment>
<proteinExistence type="inferred from homology"/>
<comment type="pathway">
    <text evidence="3">Secondary metabolite biosynthesis; terpenoid biosynthesis.</text>
</comment>
<dbReference type="PRINTS" id="PR00463">
    <property type="entry name" value="EP450I"/>
</dbReference>